<accession>A0A061F667</accession>
<gene>
    <name evidence="1" type="ORF">TCM_031053</name>
</gene>
<dbReference type="AlphaFoldDB" id="A0A061F667"/>
<dbReference type="EMBL" id="CM001885">
    <property type="protein sequence ID" value="EOY12536.1"/>
    <property type="molecule type" value="Genomic_DNA"/>
</dbReference>
<evidence type="ECO:0000313" key="1">
    <source>
        <dbReference type="EMBL" id="EOY12536.1"/>
    </source>
</evidence>
<reference evidence="1 2" key="1">
    <citation type="journal article" date="2013" name="Genome Biol.">
        <title>The genome sequence of the most widely cultivated cacao type and its use to identify candidate genes regulating pod color.</title>
        <authorList>
            <person name="Motamayor J.C."/>
            <person name="Mockaitis K."/>
            <person name="Schmutz J."/>
            <person name="Haiminen N."/>
            <person name="Iii D.L."/>
            <person name="Cornejo O."/>
            <person name="Findley S.D."/>
            <person name="Zheng P."/>
            <person name="Utro F."/>
            <person name="Royaert S."/>
            <person name="Saski C."/>
            <person name="Jenkins J."/>
            <person name="Podicheti R."/>
            <person name="Zhao M."/>
            <person name="Scheffler B.E."/>
            <person name="Stack J.C."/>
            <person name="Feltus F.A."/>
            <person name="Mustiga G.M."/>
            <person name="Amores F."/>
            <person name="Phillips W."/>
            <person name="Marelli J.P."/>
            <person name="May G.D."/>
            <person name="Shapiro H."/>
            <person name="Ma J."/>
            <person name="Bustamante C.D."/>
            <person name="Schnell R.J."/>
            <person name="Main D."/>
            <person name="Gilbert D."/>
            <person name="Parida L."/>
            <person name="Kuhn D.N."/>
        </authorList>
    </citation>
    <scope>NUCLEOTIDE SEQUENCE [LARGE SCALE GENOMIC DNA]</scope>
    <source>
        <strain evidence="2">cv. Matina 1-6</strain>
    </source>
</reference>
<name>A0A061F667_THECC</name>
<dbReference type="Proteomes" id="UP000026915">
    <property type="component" value="Chromosome 7"/>
</dbReference>
<dbReference type="Gramene" id="EOY12536">
    <property type="protein sequence ID" value="EOY12536"/>
    <property type="gene ID" value="TCM_031053"/>
</dbReference>
<evidence type="ECO:0000313" key="2">
    <source>
        <dbReference type="Proteomes" id="UP000026915"/>
    </source>
</evidence>
<organism evidence="1 2">
    <name type="scientific">Theobroma cacao</name>
    <name type="common">Cacao</name>
    <name type="synonym">Cocoa</name>
    <dbReference type="NCBI Taxonomy" id="3641"/>
    <lineage>
        <taxon>Eukaryota</taxon>
        <taxon>Viridiplantae</taxon>
        <taxon>Streptophyta</taxon>
        <taxon>Embryophyta</taxon>
        <taxon>Tracheophyta</taxon>
        <taxon>Spermatophyta</taxon>
        <taxon>Magnoliopsida</taxon>
        <taxon>eudicotyledons</taxon>
        <taxon>Gunneridae</taxon>
        <taxon>Pentapetalae</taxon>
        <taxon>rosids</taxon>
        <taxon>malvids</taxon>
        <taxon>Malvales</taxon>
        <taxon>Malvaceae</taxon>
        <taxon>Byttnerioideae</taxon>
        <taxon>Theobroma</taxon>
    </lineage>
</organism>
<proteinExistence type="predicted"/>
<protein>
    <submittedName>
        <fullName evidence="1">Uncharacterized protein</fullName>
    </submittedName>
</protein>
<dbReference type="HOGENOM" id="CLU_2241531_0_0_1"/>
<dbReference type="InParanoid" id="A0A061F667"/>
<sequence length="105" mass="11698">MEKCPNLTSMLLFPSLHQDLTLIDTSTRPLQQTLKLKMKMTEASMTSEEASSSSSGSTCPSYYSTALPLCNLKCLTLMKIHDLEAVRRVPTKSHFSCTLNIERLA</sequence>
<keyword evidence="2" id="KW-1185">Reference proteome</keyword>